<organism evidence="9 10">
    <name type="scientific">Streptomyces hesseae</name>
    <dbReference type="NCBI Taxonomy" id="3075519"/>
    <lineage>
        <taxon>Bacteria</taxon>
        <taxon>Bacillati</taxon>
        <taxon>Actinomycetota</taxon>
        <taxon>Actinomycetes</taxon>
        <taxon>Kitasatosporales</taxon>
        <taxon>Streptomycetaceae</taxon>
        <taxon>Streptomyces</taxon>
    </lineage>
</organism>
<gene>
    <name evidence="9" type="primary">uraH</name>
    <name evidence="9" type="ORF">RM609_24405</name>
</gene>
<evidence type="ECO:0000256" key="7">
    <source>
        <dbReference type="RuleBase" id="RU361270"/>
    </source>
</evidence>
<dbReference type="Gene3D" id="2.60.40.180">
    <property type="entry name" value="Transthyretin/hydroxyisourate hydrolase domain"/>
    <property type="match status" value="1"/>
</dbReference>
<dbReference type="Proteomes" id="UP001180531">
    <property type="component" value="Unassembled WGS sequence"/>
</dbReference>
<comment type="subunit">
    <text evidence="4 7">Homotetramer.</text>
</comment>
<dbReference type="Pfam" id="PF00576">
    <property type="entry name" value="Transthyretin"/>
    <property type="match status" value="1"/>
</dbReference>
<evidence type="ECO:0000256" key="2">
    <source>
        <dbReference type="ARBA" id="ARBA00002704"/>
    </source>
</evidence>
<evidence type="ECO:0000259" key="8">
    <source>
        <dbReference type="Pfam" id="PF00576"/>
    </source>
</evidence>
<comment type="similarity">
    <text evidence="3 7">Belongs to the transthyretin family. 5-hydroxyisourate hydrolase subfamily.</text>
</comment>
<dbReference type="RefSeq" id="WP_311613683.1">
    <property type="nucleotide sequence ID" value="NZ_JAVRFI010000018.1"/>
</dbReference>
<dbReference type="PANTHER" id="PTHR10395">
    <property type="entry name" value="URICASE AND TRANSTHYRETIN-RELATED"/>
    <property type="match status" value="1"/>
</dbReference>
<evidence type="ECO:0000313" key="10">
    <source>
        <dbReference type="Proteomes" id="UP001180531"/>
    </source>
</evidence>
<comment type="caution">
    <text evidence="9">The sequence shown here is derived from an EMBL/GenBank/DDBJ whole genome shotgun (WGS) entry which is preliminary data.</text>
</comment>
<evidence type="ECO:0000256" key="1">
    <source>
        <dbReference type="ARBA" id="ARBA00001043"/>
    </source>
</evidence>
<feature type="domain" description="Transthyretin/hydroxyisourate hydrolase" evidence="8">
    <location>
        <begin position="6"/>
        <end position="117"/>
    </location>
</feature>
<dbReference type="InterPro" id="IPR036817">
    <property type="entry name" value="Transthyretin/HIU_hydrolase_sf"/>
</dbReference>
<dbReference type="EC" id="3.5.2.17" evidence="7"/>
<accession>A0ABU2ST83</accession>
<evidence type="ECO:0000256" key="5">
    <source>
        <dbReference type="ARBA" id="ARBA00022631"/>
    </source>
</evidence>
<dbReference type="NCBIfam" id="TIGR02962">
    <property type="entry name" value="hdxy_isourate"/>
    <property type="match status" value="1"/>
</dbReference>
<proteinExistence type="inferred from homology"/>
<sequence length="118" mass="12313">MNDATVSTHALDTASGRPAAGVGVELAVRGDGPDGERWSMLGTARTDTDGRCAAFPALPPAVTHVRLRFDVGQYQSAQSSGGTAFFPEVTVAFAVSPGEHHHVPLLLSPFGYSVYRGS</sequence>
<evidence type="ECO:0000256" key="4">
    <source>
        <dbReference type="ARBA" id="ARBA00011881"/>
    </source>
</evidence>
<keyword evidence="6 7" id="KW-0378">Hydrolase</keyword>
<dbReference type="PANTHER" id="PTHR10395:SF7">
    <property type="entry name" value="5-HYDROXYISOURATE HYDROLASE"/>
    <property type="match status" value="1"/>
</dbReference>
<comment type="catalytic activity">
    <reaction evidence="1 7">
        <text>5-hydroxyisourate + H2O = 5-hydroxy-2-oxo-4-ureido-2,5-dihydro-1H-imidazole-5-carboxylate + H(+)</text>
        <dbReference type="Rhea" id="RHEA:23736"/>
        <dbReference type="ChEBI" id="CHEBI:15377"/>
        <dbReference type="ChEBI" id="CHEBI:15378"/>
        <dbReference type="ChEBI" id="CHEBI:18072"/>
        <dbReference type="ChEBI" id="CHEBI:58639"/>
        <dbReference type="EC" id="3.5.2.17"/>
    </reaction>
</comment>
<dbReference type="InterPro" id="IPR014306">
    <property type="entry name" value="Hydroxyisourate_hydrolase"/>
</dbReference>
<dbReference type="InterPro" id="IPR000895">
    <property type="entry name" value="Transthyretin/HIU_hydrolase"/>
</dbReference>
<dbReference type="GO" id="GO:0033971">
    <property type="term" value="F:hydroxyisourate hydrolase activity"/>
    <property type="evidence" value="ECO:0007669"/>
    <property type="project" value="UniProtKB-EC"/>
</dbReference>
<dbReference type="InterPro" id="IPR023416">
    <property type="entry name" value="Transthyretin/HIU_hydrolase_d"/>
</dbReference>
<dbReference type="CDD" id="cd05822">
    <property type="entry name" value="TLP_HIUase"/>
    <property type="match status" value="1"/>
</dbReference>
<protein>
    <recommendedName>
        <fullName evidence="7">5-hydroxyisourate hydrolase</fullName>
        <shortName evidence="7">HIU hydrolase</shortName>
        <shortName evidence="7">HIUHase</shortName>
        <ecNumber evidence="7">3.5.2.17</ecNumber>
    </recommendedName>
</protein>
<dbReference type="SUPFAM" id="SSF49472">
    <property type="entry name" value="Transthyretin (synonym: prealbumin)"/>
    <property type="match status" value="1"/>
</dbReference>
<evidence type="ECO:0000256" key="6">
    <source>
        <dbReference type="ARBA" id="ARBA00022801"/>
    </source>
</evidence>
<reference evidence="9" key="1">
    <citation type="submission" date="2024-05" db="EMBL/GenBank/DDBJ databases">
        <title>30 novel species of actinomycetes from the DSMZ collection.</title>
        <authorList>
            <person name="Nouioui I."/>
        </authorList>
    </citation>
    <scope>NUCLEOTIDE SEQUENCE</scope>
    <source>
        <strain evidence="9">DSM 40473</strain>
    </source>
</reference>
<comment type="function">
    <text evidence="2">Catalyzes the hydrolysis of 5-hydroxyisourate (HIU) to 2-oxo-4-hydroxy-4-carboxy-5-ureidoimidazoline (OHCU).</text>
</comment>
<evidence type="ECO:0000313" key="9">
    <source>
        <dbReference type="EMBL" id="MDT0452201.1"/>
    </source>
</evidence>
<dbReference type="EMBL" id="JAVRFI010000018">
    <property type="protein sequence ID" value="MDT0452201.1"/>
    <property type="molecule type" value="Genomic_DNA"/>
</dbReference>
<keyword evidence="10" id="KW-1185">Reference proteome</keyword>
<dbReference type="PRINTS" id="PR00189">
    <property type="entry name" value="TRNSTHYRETIN"/>
</dbReference>
<evidence type="ECO:0000256" key="3">
    <source>
        <dbReference type="ARBA" id="ARBA00009850"/>
    </source>
</evidence>
<name>A0ABU2ST83_9ACTN</name>
<keyword evidence="5 7" id="KW-0659">Purine metabolism</keyword>